<dbReference type="AlphaFoldDB" id="A0AAN7BEM8"/>
<dbReference type="Pfam" id="PF12708">
    <property type="entry name" value="Pect-lyase_RHGA_epim"/>
    <property type="match status" value="1"/>
</dbReference>
<keyword evidence="1" id="KW-0472">Membrane</keyword>
<dbReference type="CDD" id="cd23668">
    <property type="entry name" value="GH55_beta13glucanase-like"/>
    <property type="match status" value="1"/>
</dbReference>
<gene>
    <name evidence="4" type="ORF">QBC38DRAFT_374025</name>
</gene>
<sequence>MKTNKISLFLLGVIIASFTSGTTSSQLLEPRQSSCLTPTNPSKWWRSQISPRNGSTPLASDSTYQYYRTPIQFGADPTGVNDSSLAFNLAITSQNRTANTVTTLPAYIYIPPGTYLISFSINLLVNTFLIGDANNPPILIADPGLGINSVINAFDPFQGEGSANKNFFVALRNIKVDMTRVDLGIEAKGINWSVSQGCSLTNIEVIMVIGGKHKGIVMEPGGSGAVISDLRVIGGGVGVEVKSQQYLLRGVWFEGTEVGVSVKRGYMVVIQGGGIKGGRYGVEIEEGVGGVEVVDFEVEGVEEAGVNLKGKGGQVVVDGLRVIGGGGVGVRRGEEVLLKGGLKEGESWVMGNVHPDGYQTGKIFPIRKPPGLLDNDGKYFTKSVPQYGEYDISQVVNIKNDPEHKIYGDNNHDDGPAINAILLKHANCKIIFFPQGIYRTTTTIYVPPGSRLVGEVLSVITGYGPLFSSASSPQPIIQVGKPNSSGIAQFTDLLFSVADVLPGAIIIQVNMASPNPGDVGFWNCVIRVGGSLDSLVLPKCTSGDPSTCKAAFALLHLTKTASAYLEDIWGWVADHGLDPLGSTLMPAQTISVGRGLLVETTSPTWLIGTSFEHCSLYQYALRNASNLFIVSSQTESPYWQGKNTPARAPAPWDINTEYGDPTFRHCLEGDDQCYRGWGMYISHTKDTVIHGSSLWVFFNKMNDNMWKDPQCLETGGVCQTNMVWVEGAKRLFWYLLSTKSTENMVYEEEGGGKGVVKQSDVPGGWGGVMAAYLRDSGEENVDDDESGAAAGVLGVKGVLVLAVVGLYTFWSLM</sequence>
<feature type="signal peptide" evidence="2">
    <location>
        <begin position="1"/>
        <end position="24"/>
    </location>
</feature>
<evidence type="ECO:0000313" key="5">
    <source>
        <dbReference type="Proteomes" id="UP001301958"/>
    </source>
</evidence>
<protein>
    <submittedName>
        <fullName evidence="4">Glucan 1,3-beta-glucosidase</fullName>
    </submittedName>
</protein>
<proteinExistence type="predicted"/>
<dbReference type="PANTHER" id="PTHR33928:SF2">
    <property type="entry name" value="PECTATE LYASE SUPERFAMILY PROTEIN DOMAIN-CONTAINING PROTEIN-RELATED"/>
    <property type="match status" value="1"/>
</dbReference>
<feature type="chain" id="PRO_5042916015" evidence="2">
    <location>
        <begin position="25"/>
        <end position="813"/>
    </location>
</feature>
<dbReference type="Proteomes" id="UP001301958">
    <property type="component" value="Unassembled WGS sequence"/>
</dbReference>
<reference evidence="4" key="2">
    <citation type="submission" date="2023-05" db="EMBL/GenBank/DDBJ databases">
        <authorList>
            <consortium name="Lawrence Berkeley National Laboratory"/>
            <person name="Steindorff A."/>
            <person name="Hensen N."/>
            <person name="Bonometti L."/>
            <person name="Westerberg I."/>
            <person name="Brannstrom I.O."/>
            <person name="Guillou S."/>
            <person name="Cros-Aarteil S."/>
            <person name="Calhoun S."/>
            <person name="Haridas S."/>
            <person name="Kuo A."/>
            <person name="Mondo S."/>
            <person name="Pangilinan J."/>
            <person name="Riley R."/>
            <person name="Labutti K."/>
            <person name="Andreopoulos B."/>
            <person name="Lipzen A."/>
            <person name="Chen C."/>
            <person name="Yanf M."/>
            <person name="Daum C."/>
            <person name="Ng V."/>
            <person name="Clum A."/>
            <person name="Ohm R."/>
            <person name="Martin F."/>
            <person name="Silar P."/>
            <person name="Natvig D."/>
            <person name="Lalanne C."/>
            <person name="Gautier V."/>
            <person name="Ament-Velasquez S.L."/>
            <person name="Kruys A."/>
            <person name="Hutchinson M.I."/>
            <person name="Powell A.J."/>
            <person name="Barry K."/>
            <person name="Miller A.N."/>
            <person name="Grigoriev I.V."/>
            <person name="Debuchy R."/>
            <person name="Gladieux P."/>
            <person name="Thoren M.H."/>
            <person name="Johannesson H."/>
        </authorList>
    </citation>
    <scope>NUCLEOTIDE SEQUENCE</scope>
    <source>
        <strain evidence="4">CBS 990.96</strain>
    </source>
</reference>
<evidence type="ECO:0000256" key="2">
    <source>
        <dbReference type="SAM" id="SignalP"/>
    </source>
</evidence>
<evidence type="ECO:0000313" key="4">
    <source>
        <dbReference type="EMBL" id="KAK4222981.1"/>
    </source>
</evidence>
<organism evidence="4 5">
    <name type="scientific">Podospora fimiseda</name>
    <dbReference type="NCBI Taxonomy" id="252190"/>
    <lineage>
        <taxon>Eukaryota</taxon>
        <taxon>Fungi</taxon>
        <taxon>Dikarya</taxon>
        <taxon>Ascomycota</taxon>
        <taxon>Pezizomycotina</taxon>
        <taxon>Sordariomycetes</taxon>
        <taxon>Sordariomycetidae</taxon>
        <taxon>Sordariales</taxon>
        <taxon>Podosporaceae</taxon>
        <taxon>Podospora</taxon>
    </lineage>
</organism>
<dbReference type="InterPro" id="IPR011050">
    <property type="entry name" value="Pectin_lyase_fold/virulence"/>
</dbReference>
<evidence type="ECO:0000259" key="3">
    <source>
        <dbReference type="Pfam" id="PF12708"/>
    </source>
</evidence>
<dbReference type="FunFam" id="2.160.20.10:FF:000049">
    <property type="entry name" value="Putative exo-beta-1,3-glucanase"/>
    <property type="match status" value="1"/>
</dbReference>
<dbReference type="GO" id="GO:0004650">
    <property type="term" value="F:polygalacturonase activity"/>
    <property type="evidence" value="ECO:0007669"/>
    <property type="project" value="InterPro"/>
</dbReference>
<dbReference type="InterPro" id="IPR012334">
    <property type="entry name" value="Pectin_lyas_fold"/>
</dbReference>
<feature type="domain" description="Rhamnogalacturonase A/B/Epimerase-like pectate lyase" evidence="3">
    <location>
        <begin position="73"/>
        <end position="281"/>
    </location>
</feature>
<keyword evidence="1" id="KW-0812">Transmembrane</keyword>
<dbReference type="PANTHER" id="PTHR33928">
    <property type="entry name" value="POLYGALACTURONASE QRT3"/>
    <property type="match status" value="1"/>
</dbReference>
<feature type="transmembrane region" description="Helical" evidence="1">
    <location>
        <begin position="788"/>
        <end position="810"/>
    </location>
</feature>
<accession>A0AAN7BEM8</accession>
<evidence type="ECO:0000256" key="1">
    <source>
        <dbReference type="SAM" id="Phobius"/>
    </source>
</evidence>
<reference evidence="4" key="1">
    <citation type="journal article" date="2023" name="Mol. Phylogenet. Evol.">
        <title>Genome-scale phylogeny and comparative genomics of the fungal order Sordariales.</title>
        <authorList>
            <person name="Hensen N."/>
            <person name="Bonometti L."/>
            <person name="Westerberg I."/>
            <person name="Brannstrom I.O."/>
            <person name="Guillou S."/>
            <person name="Cros-Aarteil S."/>
            <person name="Calhoun S."/>
            <person name="Haridas S."/>
            <person name="Kuo A."/>
            <person name="Mondo S."/>
            <person name="Pangilinan J."/>
            <person name="Riley R."/>
            <person name="LaButti K."/>
            <person name="Andreopoulos B."/>
            <person name="Lipzen A."/>
            <person name="Chen C."/>
            <person name="Yan M."/>
            <person name="Daum C."/>
            <person name="Ng V."/>
            <person name="Clum A."/>
            <person name="Steindorff A."/>
            <person name="Ohm R.A."/>
            <person name="Martin F."/>
            <person name="Silar P."/>
            <person name="Natvig D.O."/>
            <person name="Lalanne C."/>
            <person name="Gautier V."/>
            <person name="Ament-Velasquez S.L."/>
            <person name="Kruys A."/>
            <person name="Hutchinson M.I."/>
            <person name="Powell A.J."/>
            <person name="Barry K."/>
            <person name="Miller A.N."/>
            <person name="Grigoriev I.V."/>
            <person name="Debuchy R."/>
            <person name="Gladieux P."/>
            <person name="Hiltunen Thoren M."/>
            <person name="Johannesson H."/>
        </authorList>
    </citation>
    <scope>NUCLEOTIDE SEQUENCE</scope>
    <source>
        <strain evidence="4">CBS 990.96</strain>
    </source>
</reference>
<name>A0AAN7BEM8_9PEZI</name>
<keyword evidence="2" id="KW-0732">Signal</keyword>
<dbReference type="EMBL" id="MU865445">
    <property type="protein sequence ID" value="KAK4222981.1"/>
    <property type="molecule type" value="Genomic_DNA"/>
</dbReference>
<dbReference type="InterPro" id="IPR039279">
    <property type="entry name" value="QRT3-like"/>
</dbReference>
<comment type="caution">
    <text evidence="4">The sequence shown here is derived from an EMBL/GenBank/DDBJ whole genome shotgun (WGS) entry which is preliminary data.</text>
</comment>
<keyword evidence="1" id="KW-1133">Transmembrane helix</keyword>
<dbReference type="Gene3D" id="2.160.20.10">
    <property type="entry name" value="Single-stranded right-handed beta-helix, Pectin lyase-like"/>
    <property type="match status" value="2"/>
</dbReference>
<dbReference type="SUPFAM" id="SSF51126">
    <property type="entry name" value="Pectin lyase-like"/>
    <property type="match status" value="2"/>
</dbReference>
<dbReference type="InterPro" id="IPR024535">
    <property type="entry name" value="RHGA/B-epi-like_pectate_lyase"/>
</dbReference>
<keyword evidence="5" id="KW-1185">Reference proteome</keyword>